<reference evidence="2" key="1">
    <citation type="journal article" date="2020" name="Stud. Mycol.">
        <title>101 Dothideomycetes genomes: a test case for predicting lifestyles and emergence of pathogens.</title>
        <authorList>
            <person name="Haridas S."/>
            <person name="Albert R."/>
            <person name="Binder M."/>
            <person name="Bloem J."/>
            <person name="Labutti K."/>
            <person name="Salamov A."/>
            <person name="Andreopoulos B."/>
            <person name="Baker S."/>
            <person name="Barry K."/>
            <person name="Bills G."/>
            <person name="Bluhm B."/>
            <person name="Cannon C."/>
            <person name="Castanera R."/>
            <person name="Culley D."/>
            <person name="Daum C."/>
            <person name="Ezra D."/>
            <person name="Gonzalez J."/>
            <person name="Henrissat B."/>
            <person name="Kuo A."/>
            <person name="Liang C."/>
            <person name="Lipzen A."/>
            <person name="Lutzoni F."/>
            <person name="Magnuson J."/>
            <person name="Mondo S."/>
            <person name="Nolan M."/>
            <person name="Ohm R."/>
            <person name="Pangilinan J."/>
            <person name="Park H.-J."/>
            <person name="Ramirez L."/>
            <person name="Alfaro M."/>
            <person name="Sun H."/>
            <person name="Tritt A."/>
            <person name="Yoshinaga Y."/>
            <person name="Zwiers L.-H."/>
            <person name="Turgeon B."/>
            <person name="Goodwin S."/>
            <person name="Spatafora J."/>
            <person name="Crous P."/>
            <person name="Grigoriev I."/>
        </authorList>
    </citation>
    <scope>NUCLEOTIDE SEQUENCE</scope>
    <source>
        <strain evidence="2">CBS 121739</strain>
    </source>
</reference>
<evidence type="ECO:0000313" key="3">
    <source>
        <dbReference type="Proteomes" id="UP000799437"/>
    </source>
</evidence>
<dbReference type="Proteomes" id="UP000799437">
    <property type="component" value="Unassembled WGS sequence"/>
</dbReference>
<dbReference type="GeneID" id="54482413"/>
<name>A0A6A6W4T3_9PEZI</name>
<gene>
    <name evidence="2" type="ORF">EJ05DRAFT_394509</name>
</gene>
<organism evidence="2 3">
    <name type="scientific">Pseudovirgaria hyperparasitica</name>
    <dbReference type="NCBI Taxonomy" id="470096"/>
    <lineage>
        <taxon>Eukaryota</taxon>
        <taxon>Fungi</taxon>
        <taxon>Dikarya</taxon>
        <taxon>Ascomycota</taxon>
        <taxon>Pezizomycotina</taxon>
        <taxon>Dothideomycetes</taxon>
        <taxon>Dothideomycetes incertae sedis</taxon>
        <taxon>Acrospermales</taxon>
        <taxon>Acrospermaceae</taxon>
        <taxon>Pseudovirgaria</taxon>
    </lineage>
</organism>
<evidence type="ECO:0000256" key="1">
    <source>
        <dbReference type="SAM" id="Phobius"/>
    </source>
</evidence>
<dbReference type="AlphaFoldDB" id="A0A6A6W4T3"/>
<feature type="transmembrane region" description="Helical" evidence="1">
    <location>
        <begin position="20"/>
        <end position="44"/>
    </location>
</feature>
<evidence type="ECO:0000313" key="2">
    <source>
        <dbReference type="EMBL" id="KAF2757565.1"/>
    </source>
</evidence>
<protein>
    <submittedName>
        <fullName evidence="2">Uncharacterized protein</fullName>
    </submittedName>
</protein>
<keyword evidence="3" id="KW-1185">Reference proteome</keyword>
<dbReference type="EMBL" id="ML996573">
    <property type="protein sequence ID" value="KAF2757565.1"/>
    <property type="molecule type" value="Genomic_DNA"/>
</dbReference>
<keyword evidence="1" id="KW-0812">Transmembrane</keyword>
<keyword evidence="1" id="KW-1133">Transmembrane helix</keyword>
<dbReference type="RefSeq" id="XP_033600016.1">
    <property type="nucleotide sequence ID" value="XM_033741359.1"/>
</dbReference>
<proteinExistence type="predicted"/>
<sequence>MAGVMRTYLFKQLERRFAVAYIPVLPVNLVCVHACASAFLIGLATSSDAKA</sequence>
<accession>A0A6A6W4T3</accession>
<keyword evidence="1" id="KW-0472">Membrane</keyword>